<dbReference type="InterPro" id="IPR012340">
    <property type="entry name" value="NA-bd_OB-fold"/>
</dbReference>
<proteinExistence type="inferred from homology"/>
<keyword evidence="1 7" id="KW-0806">Transcription termination</keyword>
<evidence type="ECO:0000256" key="6">
    <source>
        <dbReference type="ARBA" id="ARBA00023163"/>
    </source>
</evidence>
<name>A0A2H0TCI9_9BACT</name>
<dbReference type="FunFam" id="3.30.300.20:FF:000002">
    <property type="entry name" value="Transcription termination/antitermination protein NusA"/>
    <property type="match status" value="1"/>
</dbReference>
<dbReference type="Gene3D" id="3.30.300.20">
    <property type="match status" value="2"/>
</dbReference>
<dbReference type="PROSITE" id="PS50126">
    <property type="entry name" value="S1"/>
    <property type="match status" value="1"/>
</dbReference>
<dbReference type="InterPro" id="IPR010213">
    <property type="entry name" value="TF_NusA"/>
</dbReference>
<dbReference type="FunFam" id="3.30.300.20:FF:000005">
    <property type="entry name" value="Transcription termination/antitermination protein NusA"/>
    <property type="match status" value="1"/>
</dbReference>
<keyword evidence="6 7" id="KW-0804">Transcription</keyword>
<feature type="domain" description="S1 motif" evidence="9">
    <location>
        <begin position="193"/>
        <end position="257"/>
    </location>
</feature>
<dbReference type="InterPro" id="IPR015946">
    <property type="entry name" value="KH_dom-like_a/b"/>
</dbReference>
<evidence type="ECO:0000256" key="7">
    <source>
        <dbReference type="HAMAP-Rule" id="MF_00945"/>
    </source>
</evidence>
<dbReference type="CDD" id="cd22529">
    <property type="entry name" value="KH-II_NusA_rpt2"/>
    <property type="match status" value="1"/>
</dbReference>
<dbReference type="GO" id="GO:0031564">
    <property type="term" value="P:transcription antitermination"/>
    <property type="evidence" value="ECO:0007669"/>
    <property type="project" value="UniProtKB-UniRule"/>
</dbReference>
<evidence type="ECO:0000313" key="11">
    <source>
        <dbReference type="Proteomes" id="UP000231503"/>
    </source>
</evidence>
<keyword evidence="4 7" id="KW-0694">RNA-binding</keyword>
<dbReference type="GO" id="GO:0006353">
    <property type="term" value="P:DNA-templated transcription termination"/>
    <property type="evidence" value="ECO:0007669"/>
    <property type="project" value="UniProtKB-UniRule"/>
</dbReference>
<dbReference type="Pfam" id="PF26594">
    <property type="entry name" value="KH_NusA_2nd"/>
    <property type="match status" value="1"/>
</dbReference>
<evidence type="ECO:0000256" key="3">
    <source>
        <dbReference type="ARBA" id="ARBA00022814"/>
    </source>
</evidence>
<evidence type="ECO:0000256" key="5">
    <source>
        <dbReference type="ARBA" id="ARBA00023015"/>
    </source>
</evidence>
<dbReference type="SMART" id="SM00322">
    <property type="entry name" value="KH"/>
    <property type="match status" value="2"/>
</dbReference>
<keyword evidence="2 7" id="KW-0963">Cytoplasm</keyword>
<dbReference type="InterPro" id="IPR013735">
    <property type="entry name" value="TF_NusA_N"/>
</dbReference>
<comment type="similarity">
    <text evidence="7">Belongs to the NusA family.</text>
</comment>
<evidence type="ECO:0000256" key="4">
    <source>
        <dbReference type="ARBA" id="ARBA00022884"/>
    </source>
</evidence>
<dbReference type="CDD" id="cd02134">
    <property type="entry name" value="KH-II_NusA_rpt1"/>
    <property type="match status" value="1"/>
</dbReference>
<evidence type="ECO:0000259" key="9">
    <source>
        <dbReference type="PROSITE" id="PS50126"/>
    </source>
</evidence>
<dbReference type="InterPro" id="IPR009019">
    <property type="entry name" value="KH_sf_prok-type"/>
</dbReference>
<dbReference type="CDD" id="cd04455">
    <property type="entry name" value="S1_NusA"/>
    <property type="match status" value="1"/>
</dbReference>
<dbReference type="InterPro" id="IPR036555">
    <property type="entry name" value="NusA_N_sf"/>
</dbReference>
<keyword evidence="5 7" id="KW-0805">Transcription regulation</keyword>
<feature type="region of interest" description="Disordered" evidence="8">
    <location>
        <begin position="90"/>
        <end position="119"/>
    </location>
</feature>
<dbReference type="GO" id="GO:0003700">
    <property type="term" value="F:DNA-binding transcription factor activity"/>
    <property type="evidence" value="ECO:0007669"/>
    <property type="project" value="InterPro"/>
</dbReference>
<dbReference type="InterPro" id="IPR030842">
    <property type="entry name" value="TF_NusA_bacterial"/>
</dbReference>
<dbReference type="Pfam" id="PF13184">
    <property type="entry name" value="KH_NusA_1st"/>
    <property type="match status" value="1"/>
</dbReference>
<dbReference type="Gene3D" id="2.40.50.140">
    <property type="entry name" value="Nucleic acid-binding proteins"/>
    <property type="match status" value="1"/>
</dbReference>
<dbReference type="Pfam" id="PF08529">
    <property type="entry name" value="NusA_N"/>
    <property type="match status" value="2"/>
</dbReference>
<dbReference type="GO" id="GO:0003723">
    <property type="term" value="F:RNA binding"/>
    <property type="evidence" value="ECO:0007669"/>
    <property type="project" value="UniProtKB-UniRule"/>
</dbReference>
<evidence type="ECO:0000313" key="10">
    <source>
        <dbReference type="EMBL" id="PIR69278.1"/>
    </source>
</evidence>
<dbReference type="GO" id="GO:0005829">
    <property type="term" value="C:cytosol"/>
    <property type="evidence" value="ECO:0007669"/>
    <property type="project" value="TreeGrafter"/>
</dbReference>
<evidence type="ECO:0000256" key="2">
    <source>
        <dbReference type="ARBA" id="ARBA00022490"/>
    </source>
</evidence>
<dbReference type="HAMAP" id="MF_00945_B">
    <property type="entry name" value="NusA_B"/>
    <property type="match status" value="1"/>
</dbReference>
<feature type="region of interest" description="Disordered" evidence="8">
    <location>
        <begin position="398"/>
        <end position="443"/>
    </location>
</feature>
<dbReference type="EMBL" id="PFCO01000009">
    <property type="protein sequence ID" value="PIR69278.1"/>
    <property type="molecule type" value="Genomic_DNA"/>
</dbReference>
<gene>
    <name evidence="7 10" type="primary">nusA</name>
    <name evidence="10" type="ORF">COU47_04260</name>
</gene>
<reference evidence="11" key="1">
    <citation type="submission" date="2017-09" db="EMBL/GenBank/DDBJ databases">
        <title>Depth-based differentiation of microbial function through sediment-hosted aquifers and enrichment of novel symbionts in the deep terrestrial subsurface.</title>
        <authorList>
            <person name="Probst A.J."/>
            <person name="Ladd B."/>
            <person name="Jarett J.K."/>
            <person name="Geller-Mcgrath D.E."/>
            <person name="Sieber C.M.K."/>
            <person name="Emerson J.B."/>
            <person name="Anantharaman K."/>
            <person name="Thomas B.C."/>
            <person name="Malmstrom R."/>
            <person name="Stieglmeier M."/>
            <person name="Klingl A."/>
            <person name="Woyke T."/>
            <person name="Ryan C.M."/>
            <person name="Banfield J.F."/>
        </authorList>
    </citation>
    <scope>NUCLEOTIDE SEQUENCE [LARGE SCALE GENOMIC DNA]</scope>
</reference>
<protein>
    <recommendedName>
        <fullName evidence="7">Transcription termination/antitermination protein NusA</fullName>
    </recommendedName>
</protein>
<feature type="compositionally biased region" description="Acidic residues" evidence="8">
    <location>
        <begin position="106"/>
        <end position="119"/>
    </location>
</feature>
<dbReference type="SMART" id="SM00316">
    <property type="entry name" value="S1"/>
    <property type="match status" value="1"/>
</dbReference>
<dbReference type="SUPFAM" id="SSF54814">
    <property type="entry name" value="Prokaryotic type KH domain (KH-domain type II)"/>
    <property type="match status" value="2"/>
</dbReference>
<organism evidence="10 11">
    <name type="scientific">Candidatus Niyogibacteria bacterium CG10_big_fil_rev_8_21_14_0_10_46_36</name>
    <dbReference type="NCBI Taxonomy" id="1974726"/>
    <lineage>
        <taxon>Bacteria</taxon>
        <taxon>Candidatus Niyogiibacteriota</taxon>
    </lineage>
</organism>
<dbReference type="PROSITE" id="PS50084">
    <property type="entry name" value="KH_TYPE_1"/>
    <property type="match status" value="1"/>
</dbReference>
<dbReference type="Gene3D" id="3.30.1480.10">
    <property type="entry name" value="NusA, N-terminal domain"/>
    <property type="match status" value="1"/>
</dbReference>
<dbReference type="PANTHER" id="PTHR22648:SF0">
    <property type="entry name" value="TRANSCRIPTION TERMINATION_ANTITERMINATION PROTEIN NUSA"/>
    <property type="match status" value="1"/>
</dbReference>
<comment type="subunit">
    <text evidence="7">Monomer. Binds directly to the core enzyme of the DNA-dependent RNA polymerase and to nascent RNA.</text>
</comment>
<dbReference type="InterPro" id="IPR004087">
    <property type="entry name" value="KH_dom"/>
</dbReference>
<sequence>MLTDLKTFKAALEQLEVDRGVPRAKIIEAIEMALAAAYKKEYGKKDQIVRAYFDFEKGNVRFEQIKIVVDESMIKSEEELEEEARIREEKMREAKEKGEEYREDRREEEEIPAAGDDEEAPRKVRFNPERHIMLDEAKKIKKGVKPGEELVFPLEYKEEYGRIASQTAKQVIIQRIREAERESVYDEYKEKEGEVISGIVQRVENRNVFLDLGRATAILPSDEQVRGERYRIGERIKAYLLLVEKTARGTNMYLSRSHPRFLTKLFDIEVPEIANGVVEIKAVAREAGSRSKIAVFSNDPNVDPVGSCVGQKGIRVGTIINELGGEKIDIIEWSEESESFIAHALSPARVLDVEIRETQKEAAVTVADDQLSLAIGRAGQNVRLAAKLTGWKIDIRSREGESVAKADEEGATKVEESSEEQPKKKDTPAESAEKQEEEKSSKE</sequence>
<evidence type="ECO:0000256" key="8">
    <source>
        <dbReference type="SAM" id="MobiDB-lite"/>
    </source>
</evidence>
<keyword evidence="3 7" id="KW-0889">Transcription antitermination</keyword>
<feature type="compositionally biased region" description="Basic and acidic residues" evidence="8">
    <location>
        <begin position="90"/>
        <end position="105"/>
    </location>
</feature>
<dbReference type="InterPro" id="IPR058582">
    <property type="entry name" value="KH_NusA_2nd"/>
</dbReference>
<dbReference type="Proteomes" id="UP000231503">
    <property type="component" value="Unassembled WGS sequence"/>
</dbReference>
<dbReference type="SUPFAM" id="SSF69705">
    <property type="entry name" value="Transcription factor NusA, N-terminal domain"/>
    <property type="match status" value="1"/>
</dbReference>
<comment type="subcellular location">
    <subcellularLocation>
        <location evidence="7">Cytoplasm</location>
    </subcellularLocation>
</comment>
<dbReference type="Pfam" id="PF00575">
    <property type="entry name" value="S1"/>
    <property type="match status" value="1"/>
</dbReference>
<dbReference type="InterPro" id="IPR025249">
    <property type="entry name" value="TF_NusA_KH_1st"/>
</dbReference>
<dbReference type="AlphaFoldDB" id="A0A2H0TCI9"/>
<dbReference type="NCBIfam" id="TIGR01953">
    <property type="entry name" value="NusA"/>
    <property type="match status" value="1"/>
</dbReference>
<comment type="caution">
    <text evidence="10">The sequence shown here is derived from an EMBL/GenBank/DDBJ whole genome shotgun (WGS) entry which is preliminary data.</text>
</comment>
<accession>A0A2H0TCI9</accession>
<dbReference type="PANTHER" id="PTHR22648">
    <property type="entry name" value="TRANSCRIPTION TERMINATION FACTOR NUSA"/>
    <property type="match status" value="1"/>
</dbReference>
<dbReference type="SUPFAM" id="SSF50249">
    <property type="entry name" value="Nucleic acid-binding proteins"/>
    <property type="match status" value="1"/>
</dbReference>
<evidence type="ECO:0000256" key="1">
    <source>
        <dbReference type="ARBA" id="ARBA00022472"/>
    </source>
</evidence>
<dbReference type="InterPro" id="IPR003029">
    <property type="entry name" value="S1_domain"/>
</dbReference>
<comment type="function">
    <text evidence="7">Participates in both transcription termination and antitermination.</text>
</comment>